<dbReference type="EMBL" id="JADGMQ010000010">
    <property type="protein sequence ID" value="MBI1621796.1"/>
    <property type="molecule type" value="Genomic_DNA"/>
</dbReference>
<organism evidence="1 2">
    <name type="scientific">Aquamicrobium zhengzhouense</name>
    <dbReference type="NCBI Taxonomy" id="2781738"/>
    <lineage>
        <taxon>Bacteria</taxon>
        <taxon>Pseudomonadati</taxon>
        <taxon>Pseudomonadota</taxon>
        <taxon>Alphaproteobacteria</taxon>
        <taxon>Hyphomicrobiales</taxon>
        <taxon>Phyllobacteriaceae</taxon>
        <taxon>Aquamicrobium</taxon>
    </lineage>
</organism>
<accession>A0ABS0SEZ1</accession>
<sequence>MLVLNAIVDSSIRSNLSSWYVRQPFRFLATRMVQVATRPNGGVYLDLSPAAKVLPIVKALGFKPYSDGTLFFTPRLLLSSAPGARVTDWCKEGNCDGFYLEDRLGRIKVLYRIKTLKKAIPAARFVYGDPKRLSAAGGAVARALLKKGIPLAMADAPVGFVPPRGIIHMPQHEIRYSKHGIPPKVGDLRESEIALFGP</sequence>
<evidence type="ECO:0000313" key="1">
    <source>
        <dbReference type="EMBL" id="MBI1621796.1"/>
    </source>
</evidence>
<reference evidence="1 2" key="1">
    <citation type="submission" date="2020-10" db="EMBL/GenBank/DDBJ databases">
        <title>Aquamicrobium zhengzhouensis sp. nov., a exopolysaccharide producing bacterium isolated from farmland soil.</title>
        <authorList>
            <person name="Wang X."/>
        </authorList>
    </citation>
    <scope>NUCLEOTIDE SEQUENCE [LARGE SCALE GENOMIC DNA]</scope>
    <source>
        <strain evidence="2">cd-1</strain>
    </source>
</reference>
<dbReference type="Proteomes" id="UP000601789">
    <property type="component" value="Unassembled WGS sequence"/>
</dbReference>
<proteinExistence type="predicted"/>
<comment type="caution">
    <text evidence="1">The sequence shown here is derived from an EMBL/GenBank/DDBJ whole genome shotgun (WGS) entry which is preliminary data.</text>
</comment>
<keyword evidence="2" id="KW-1185">Reference proteome</keyword>
<name>A0ABS0SEZ1_9HYPH</name>
<evidence type="ECO:0000313" key="2">
    <source>
        <dbReference type="Proteomes" id="UP000601789"/>
    </source>
</evidence>
<protein>
    <submittedName>
        <fullName evidence="1">Uncharacterized protein</fullName>
    </submittedName>
</protein>
<gene>
    <name evidence="1" type="ORF">IOD40_14130</name>
</gene>